<name>A0ABR4AYS4_9LECA</name>
<sequence>MSDPVTAIQNAHEMAFGFPGSADLATEADGSLCTVKHIRECFQTGRLPEKGTVCETNEKAFVGTTDVGNPGGKELLEQLRWSARQFFA</sequence>
<accession>A0ABR4AYS4</accession>
<keyword evidence="2" id="KW-1185">Reference proteome</keyword>
<comment type="caution">
    <text evidence="1">The sequence shown here is derived from an EMBL/GenBank/DDBJ whole genome shotgun (WGS) entry which is preliminary data.</text>
</comment>
<dbReference type="EMBL" id="JBHFEH010000042">
    <property type="protein sequence ID" value="KAL2050819.1"/>
    <property type="molecule type" value="Genomic_DNA"/>
</dbReference>
<organism evidence="1 2">
    <name type="scientific">Lepraria finkii</name>
    <dbReference type="NCBI Taxonomy" id="1340010"/>
    <lineage>
        <taxon>Eukaryota</taxon>
        <taxon>Fungi</taxon>
        <taxon>Dikarya</taxon>
        <taxon>Ascomycota</taxon>
        <taxon>Pezizomycotina</taxon>
        <taxon>Lecanoromycetes</taxon>
        <taxon>OSLEUM clade</taxon>
        <taxon>Lecanoromycetidae</taxon>
        <taxon>Lecanorales</taxon>
        <taxon>Lecanorineae</taxon>
        <taxon>Stereocaulaceae</taxon>
        <taxon>Lepraria</taxon>
    </lineage>
</organism>
<evidence type="ECO:0000313" key="2">
    <source>
        <dbReference type="Proteomes" id="UP001590951"/>
    </source>
</evidence>
<protein>
    <submittedName>
        <fullName evidence="1">Uncharacterized protein</fullName>
    </submittedName>
</protein>
<gene>
    <name evidence="1" type="ORF">ABVK25_008880</name>
</gene>
<proteinExistence type="predicted"/>
<evidence type="ECO:0000313" key="1">
    <source>
        <dbReference type="EMBL" id="KAL2050819.1"/>
    </source>
</evidence>
<dbReference type="Proteomes" id="UP001590951">
    <property type="component" value="Unassembled WGS sequence"/>
</dbReference>
<reference evidence="1 2" key="1">
    <citation type="submission" date="2024-09" db="EMBL/GenBank/DDBJ databases">
        <title>Rethinking Asexuality: The Enigmatic Case of Functional Sexual Genes in Lepraria (Stereocaulaceae).</title>
        <authorList>
            <person name="Doellman M."/>
            <person name="Sun Y."/>
            <person name="Barcenas-Pena A."/>
            <person name="Lumbsch H.T."/>
            <person name="Grewe F."/>
        </authorList>
    </citation>
    <scope>NUCLEOTIDE SEQUENCE [LARGE SCALE GENOMIC DNA]</scope>
    <source>
        <strain evidence="1 2">Grewe 0041</strain>
    </source>
</reference>